<feature type="transmembrane region" description="Helical" evidence="1">
    <location>
        <begin position="100"/>
        <end position="122"/>
    </location>
</feature>
<organism evidence="2 3">
    <name type="scientific">Streptacidiphilus pinicola</name>
    <dbReference type="NCBI Taxonomy" id="2219663"/>
    <lineage>
        <taxon>Bacteria</taxon>
        <taxon>Bacillati</taxon>
        <taxon>Actinomycetota</taxon>
        <taxon>Actinomycetes</taxon>
        <taxon>Kitasatosporales</taxon>
        <taxon>Streptomycetaceae</taxon>
        <taxon>Streptacidiphilus</taxon>
    </lineage>
</organism>
<proteinExistence type="predicted"/>
<keyword evidence="1" id="KW-0812">Transmembrane</keyword>
<evidence type="ECO:0000313" key="3">
    <source>
        <dbReference type="Proteomes" id="UP000248889"/>
    </source>
</evidence>
<protein>
    <recommendedName>
        <fullName evidence="4">DUF4383 domain-containing protein</fullName>
    </recommendedName>
</protein>
<name>A0A2X0IV13_9ACTN</name>
<dbReference type="AlphaFoldDB" id="A0A2X0IV13"/>
<dbReference type="Proteomes" id="UP000248889">
    <property type="component" value="Unassembled WGS sequence"/>
</dbReference>
<evidence type="ECO:0008006" key="4">
    <source>
        <dbReference type="Google" id="ProtNLM"/>
    </source>
</evidence>
<sequence>MRVLTGAAGVLLAASGVVHAQLYVDGYRYVHVVGVLFVVQAAASFGLAALLLAGGFLRPPALVHLAATGTALGALAGFAASRTVGVFGFTERGLQPAPQALVSILAEAATVLALLTAGYVTVRRGKVQVGA</sequence>
<comment type="caution">
    <text evidence="2">The sequence shown here is derived from an EMBL/GenBank/DDBJ whole genome shotgun (WGS) entry which is preliminary data.</text>
</comment>
<reference evidence="2 3" key="1">
    <citation type="submission" date="2018-06" db="EMBL/GenBank/DDBJ databases">
        <title>Streptacidiphilus pinicola sp. nov., isolated from pine grove soil.</title>
        <authorList>
            <person name="Roh S.G."/>
            <person name="Park S."/>
            <person name="Kim M.-K."/>
            <person name="Yun B.-R."/>
            <person name="Park J."/>
            <person name="Kim M.J."/>
            <person name="Kim Y.S."/>
            <person name="Kim S.B."/>
        </authorList>
    </citation>
    <scope>NUCLEOTIDE SEQUENCE [LARGE SCALE GENOMIC DNA]</scope>
    <source>
        <strain evidence="2 3">MMS16-CNU450</strain>
    </source>
</reference>
<dbReference type="EMBL" id="QKYN01000009">
    <property type="protein sequence ID" value="RAG87231.1"/>
    <property type="molecule type" value="Genomic_DNA"/>
</dbReference>
<keyword evidence="1" id="KW-0472">Membrane</keyword>
<accession>A0A2X0IV13</accession>
<feature type="transmembrane region" description="Helical" evidence="1">
    <location>
        <begin position="30"/>
        <end position="54"/>
    </location>
</feature>
<gene>
    <name evidence="2" type="ORF">DN069_02405</name>
</gene>
<keyword evidence="1" id="KW-1133">Transmembrane helix</keyword>
<feature type="transmembrane region" description="Helical" evidence="1">
    <location>
        <begin position="61"/>
        <end position="80"/>
    </location>
</feature>
<evidence type="ECO:0000256" key="1">
    <source>
        <dbReference type="SAM" id="Phobius"/>
    </source>
</evidence>
<keyword evidence="3" id="KW-1185">Reference proteome</keyword>
<evidence type="ECO:0000313" key="2">
    <source>
        <dbReference type="EMBL" id="RAG87231.1"/>
    </source>
</evidence>